<protein>
    <submittedName>
        <fullName evidence="1">Uncharacterized protein</fullName>
    </submittedName>
</protein>
<dbReference type="Proteomes" id="UP001320706">
    <property type="component" value="Unassembled WGS sequence"/>
</dbReference>
<evidence type="ECO:0000313" key="1">
    <source>
        <dbReference type="EMBL" id="KAK8219296.1"/>
    </source>
</evidence>
<reference evidence="1" key="1">
    <citation type="submission" date="2024-02" db="EMBL/GenBank/DDBJ databases">
        <title>Metagenome Assembled Genome of Zalaria obscura JY119.</title>
        <authorList>
            <person name="Vighnesh L."/>
            <person name="Jagadeeshwari U."/>
            <person name="Venkata Ramana C."/>
            <person name="Sasikala C."/>
        </authorList>
    </citation>
    <scope>NUCLEOTIDE SEQUENCE</scope>
    <source>
        <strain evidence="1">JY119</strain>
    </source>
</reference>
<comment type="caution">
    <text evidence="1">The sequence shown here is derived from an EMBL/GenBank/DDBJ whole genome shotgun (WGS) entry which is preliminary data.</text>
</comment>
<keyword evidence="2" id="KW-1185">Reference proteome</keyword>
<proteinExistence type="predicted"/>
<dbReference type="EMBL" id="JAMKPW020000004">
    <property type="protein sequence ID" value="KAK8219296.1"/>
    <property type="molecule type" value="Genomic_DNA"/>
</dbReference>
<evidence type="ECO:0000313" key="2">
    <source>
        <dbReference type="Proteomes" id="UP001320706"/>
    </source>
</evidence>
<gene>
    <name evidence="1" type="ORF">M8818_001030</name>
</gene>
<organism evidence="1 2">
    <name type="scientific">Zalaria obscura</name>
    <dbReference type="NCBI Taxonomy" id="2024903"/>
    <lineage>
        <taxon>Eukaryota</taxon>
        <taxon>Fungi</taxon>
        <taxon>Dikarya</taxon>
        <taxon>Ascomycota</taxon>
        <taxon>Pezizomycotina</taxon>
        <taxon>Dothideomycetes</taxon>
        <taxon>Dothideomycetidae</taxon>
        <taxon>Dothideales</taxon>
        <taxon>Zalariaceae</taxon>
        <taxon>Zalaria</taxon>
    </lineage>
</organism>
<name>A0ACC3SM39_9PEZI</name>
<sequence length="641" mass="68257">MFYHKKSKKGVNTACIFVHAGAGYHSVQNEGIHLGACVDAARSGMAILRSGGSAVDAVEIAIKILEDREITNAGYGSNLAIDGVVECDATVVDSLGRSGAVGAVSQVKNPISLARLVLEGTTQQLSLRRVPPNLLVGQGATDFAYDNHMPVLPHDALISPAARERWLRWRAELRHAERKEDEGRDYGRSSSPLPTDPDMDPMEEGRIQNEIRRNHTKAMEQAVWNEGQPISPPPSSSRRSPADSPNRSAPVSVTSRPVSVTSSHISSSSNTTPELCDRPTFDTGVYMDPRGPPGMLREASKNPFVNSTQSSIGDDTASRTGRDGQSSFYDLADREIDMTNTDGVGVPLREHWGDSSPNRHSWHDGSPDSDTGSTESTTTSLQLPSLTPSPGPEQASGSFTPPFAAVATPLPGTPPTKNEENPTPTTRTPLSHVVETPPLPPDLPELPKKEDHITDTVGAIAIDNYGNIACGASSGGIGMKHRGRIGPAALVGVGAAIVPEDPDDKTKCSVATVTSGTGEHMATTMAATVFSERLYHGVKKTRGGGFEEADNDDEVVRAAIEHDFMGHPSVKNSNSAGAIGVLCVKKTKDGAYLYFAHNTDSFALASMHVDDTRPVCTMSRSPGNGTIAQGGRPIRFRTKRK</sequence>
<accession>A0ACC3SM39</accession>